<dbReference type="EMBL" id="FUZU01000004">
    <property type="protein sequence ID" value="SKC85216.1"/>
    <property type="molecule type" value="Genomic_DNA"/>
</dbReference>
<reference evidence="2 3" key="1">
    <citation type="submission" date="2017-02" db="EMBL/GenBank/DDBJ databases">
        <authorList>
            <person name="Peterson S.W."/>
        </authorList>
    </citation>
    <scope>NUCLEOTIDE SEQUENCE [LARGE SCALE GENOMIC DNA]</scope>
    <source>
        <strain evidence="2 3">DSM 25262</strain>
    </source>
</reference>
<keyword evidence="3" id="KW-1185">Reference proteome</keyword>
<evidence type="ECO:0000313" key="3">
    <source>
        <dbReference type="Proteomes" id="UP000190961"/>
    </source>
</evidence>
<keyword evidence="1" id="KW-0175">Coiled coil</keyword>
<evidence type="ECO:0000313" key="2">
    <source>
        <dbReference type="EMBL" id="SKC85216.1"/>
    </source>
</evidence>
<dbReference type="Proteomes" id="UP000190961">
    <property type="component" value="Unassembled WGS sequence"/>
</dbReference>
<dbReference type="AlphaFoldDB" id="A0A1T5MAE4"/>
<dbReference type="OrthoDB" id="6398539at2"/>
<dbReference type="RefSeq" id="WP_079689398.1">
    <property type="nucleotide sequence ID" value="NZ_FUZU01000004.1"/>
</dbReference>
<protein>
    <recommendedName>
        <fullName evidence="4">DUF4240 domain-containing protein</fullName>
    </recommendedName>
</protein>
<accession>A0A1T5MAE4</accession>
<name>A0A1T5MAE4_9BACT</name>
<gene>
    <name evidence="2" type="ORF">SAMN05660236_4865</name>
</gene>
<sequence length="185" mass="22431">MNVLKDLKENVFKVLEDQMALEDFERWLYSSEELQSLMNESVVLEAYTVNYNQRDAKYQLKKAIFKYFGEDEFLLWKVKSNLRDLIANGGNRDRVLNDFYCIGYDGYTFLCYIGYYIYRIEDTEYCGNNLEALLIELKRDCEILLEEIEKQEFENPGFRLNDYRPSDKLEFNPLEVTKKWWNFWR</sequence>
<evidence type="ECO:0000256" key="1">
    <source>
        <dbReference type="SAM" id="Coils"/>
    </source>
</evidence>
<proteinExistence type="predicted"/>
<feature type="coiled-coil region" evidence="1">
    <location>
        <begin position="127"/>
        <end position="154"/>
    </location>
</feature>
<organism evidence="2 3">
    <name type="scientific">Ohtaekwangia koreensis</name>
    <dbReference type="NCBI Taxonomy" id="688867"/>
    <lineage>
        <taxon>Bacteria</taxon>
        <taxon>Pseudomonadati</taxon>
        <taxon>Bacteroidota</taxon>
        <taxon>Cytophagia</taxon>
        <taxon>Cytophagales</taxon>
        <taxon>Fulvivirgaceae</taxon>
        <taxon>Ohtaekwangia</taxon>
    </lineage>
</organism>
<evidence type="ECO:0008006" key="4">
    <source>
        <dbReference type="Google" id="ProtNLM"/>
    </source>
</evidence>
<dbReference type="STRING" id="688867.SAMN05660236_4865"/>